<dbReference type="Gene3D" id="3.20.20.80">
    <property type="entry name" value="Glycosidases"/>
    <property type="match status" value="1"/>
</dbReference>
<dbReference type="PANTHER" id="PTHR10357">
    <property type="entry name" value="ALPHA-AMYLASE FAMILY MEMBER"/>
    <property type="match status" value="1"/>
</dbReference>
<dbReference type="Pfam" id="PF00128">
    <property type="entry name" value="Alpha-amylase"/>
    <property type="match status" value="1"/>
</dbReference>
<reference evidence="2 3" key="1">
    <citation type="submission" date="2020-08" db="EMBL/GenBank/DDBJ databases">
        <title>Novel species isolated from subtropical streams in China.</title>
        <authorList>
            <person name="Lu H."/>
        </authorList>
    </citation>
    <scope>NUCLEOTIDE SEQUENCE [LARGE SCALE GENOMIC DNA]</scope>
    <source>
        <strain evidence="2 3">KACC 16656</strain>
    </source>
</reference>
<accession>A0ABR6X5A9</accession>
<dbReference type="Gene3D" id="3.90.400.10">
    <property type="entry name" value="Oligo-1,6-glucosidase, Domain 2"/>
    <property type="match status" value="1"/>
</dbReference>
<protein>
    <submittedName>
        <fullName evidence="2">Alpha-amylase family protein</fullName>
    </submittedName>
</protein>
<feature type="domain" description="Glycosyl hydrolase family 13 catalytic" evidence="1">
    <location>
        <begin position="88"/>
        <end position="547"/>
    </location>
</feature>
<dbReference type="InterPro" id="IPR006047">
    <property type="entry name" value="GH13_cat_dom"/>
</dbReference>
<dbReference type="InterPro" id="IPR017853">
    <property type="entry name" value="GH"/>
</dbReference>
<dbReference type="Gene3D" id="1.10.1740.10">
    <property type="match status" value="1"/>
</dbReference>
<dbReference type="SMART" id="SM00642">
    <property type="entry name" value="Aamy"/>
    <property type="match status" value="1"/>
</dbReference>
<dbReference type="Gene3D" id="2.60.40.1180">
    <property type="entry name" value="Golgi alpha-mannosidase II"/>
    <property type="match status" value="1"/>
</dbReference>
<dbReference type="InterPro" id="IPR045857">
    <property type="entry name" value="O16G_dom_2"/>
</dbReference>
<gene>
    <name evidence="2" type="ORF">H8K52_10515</name>
</gene>
<evidence type="ECO:0000313" key="3">
    <source>
        <dbReference type="Proteomes" id="UP000648257"/>
    </source>
</evidence>
<dbReference type="PANTHER" id="PTHR10357:SF213">
    <property type="entry name" value="ALPHA AMYLASE CATALYTIC REGION"/>
    <property type="match status" value="1"/>
</dbReference>
<dbReference type="InterPro" id="IPR013780">
    <property type="entry name" value="Glyco_hydro_b"/>
</dbReference>
<dbReference type="RefSeq" id="WP_186922858.1">
    <property type="nucleotide sequence ID" value="NZ_JACOFW010000010.1"/>
</dbReference>
<dbReference type="CDD" id="cd11324">
    <property type="entry name" value="AmyAc_Amylosucrase"/>
    <property type="match status" value="1"/>
</dbReference>
<dbReference type="InterPro" id="IPR044077">
    <property type="entry name" value="Amylosucrase"/>
</dbReference>
<name>A0ABR6X5A9_9BURK</name>
<organism evidence="2 3">
    <name type="scientific">Undibacterium seohonense</name>
    <dbReference type="NCBI Taxonomy" id="1344950"/>
    <lineage>
        <taxon>Bacteria</taxon>
        <taxon>Pseudomonadati</taxon>
        <taxon>Pseudomonadota</taxon>
        <taxon>Betaproteobacteria</taxon>
        <taxon>Burkholderiales</taxon>
        <taxon>Oxalobacteraceae</taxon>
        <taxon>Undibacterium</taxon>
    </lineage>
</organism>
<evidence type="ECO:0000259" key="1">
    <source>
        <dbReference type="SMART" id="SM00642"/>
    </source>
</evidence>
<evidence type="ECO:0000313" key="2">
    <source>
        <dbReference type="EMBL" id="MBC3807775.1"/>
    </source>
</evidence>
<sequence>MSLTPSLNQSNASQAVLLQQRLLRFSPALRQKLVQVYGQHENFDAWITQLIDEISELAQQRSADLVELDTERLQNPNWFLQQDMLGYCTYVDRFAGDLQGVKKQIPHLVKLGVRYLHLLPFFQARQGENDGGFAVSSFDEIQENLGNIDDLRELTSALRAQKISLCADFVLNHVADDHPWALAAKRGDAGYQAYFHTFADRDLPEQYEQTLGQIFPQAAPGNFTFNPELQKWVWTTFYPYQWDLNYSNPDVFAQIALAMLRMANLGIEAFRLDSTAFLWKRLGTNCMNQPEAHLLLQALRDVIEIAAPGVLLKAEAIVATADLPAYLGNEAQGIKECHIAYHSSLMASSWVALAEQKVDLIEAVIAATPNLPAQTSWLNYVRCHDDIGWNVLRAEAVGLNNDTQLAKQRLKHAAHFFSDESSSYADGLRFQASDPEAVHGTVGMAASLCGLAHSSEGQDTISAQLAIRRVLLMYGLSLSFGGIPLIYMGDELAQTNDPSYLADPARSMDGRWLQRPYFDQDAQTNLQEMSRHSSQVFTQLCELIKQRQQLPALAANAARQILATDCAQVLSFVRGDVCSDEHLIYLSNFSELPQALLSAEVFEQIPFAISNDVQYVDVLSGEVMGSHINLAAYSQRWLRVIGG</sequence>
<comment type="caution">
    <text evidence="2">The sequence shown here is derived from an EMBL/GenBank/DDBJ whole genome shotgun (WGS) entry which is preliminary data.</text>
</comment>
<dbReference type="Proteomes" id="UP000648257">
    <property type="component" value="Unassembled WGS sequence"/>
</dbReference>
<proteinExistence type="predicted"/>
<dbReference type="EMBL" id="JACOFW010000010">
    <property type="protein sequence ID" value="MBC3807775.1"/>
    <property type="molecule type" value="Genomic_DNA"/>
</dbReference>
<dbReference type="SUPFAM" id="SSF51445">
    <property type="entry name" value="(Trans)glycosidases"/>
    <property type="match status" value="1"/>
</dbReference>
<keyword evidence="3" id="KW-1185">Reference proteome</keyword>